<dbReference type="Pfam" id="PF18753">
    <property type="entry name" value="Nmad2"/>
    <property type="match status" value="1"/>
</dbReference>
<protein>
    <recommendedName>
        <fullName evidence="1">Nucleotide modification associated domain-containing protein</fullName>
    </recommendedName>
</protein>
<evidence type="ECO:0000259" key="1">
    <source>
        <dbReference type="Pfam" id="PF18753"/>
    </source>
</evidence>
<evidence type="ECO:0000313" key="2">
    <source>
        <dbReference type="EMBL" id="PJE80766.1"/>
    </source>
</evidence>
<accession>A0A2H9TBZ6</accession>
<gene>
    <name evidence="2" type="ORF">CI610_00254</name>
</gene>
<sequence length="222" mass="25670">MLKITIGGCRKDRTNRRGTFSVAEMFSFRVPRDNGACPNPFWGVCTLAVCKPQIRKAAQVGDWIVATGSTNAKITNGQCRNFSNRVVSAMYVTQRMTLQEYDSWCRVNLPDKFPQWHSRDLRKKVGDCLYDFSTGEPPRIREGVNGFDRLKRDMGGKYALLSERFYYFGRSPRPLPTELLPIVIKGQGHKRIKDIALIGQFEEWISRFELNRVYDMPQQQYL</sequence>
<proteinExistence type="predicted"/>
<dbReference type="InterPro" id="IPR041180">
    <property type="entry name" value="Nmad2"/>
</dbReference>
<comment type="caution">
    <text evidence="2">The sequence shown here is derived from an EMBL/GenBank/DDBJ whole genome shotgun (WGS) entry which is preliminary data.</text>
</comment>
<organism evidence="2">
    <name type="scientific">invertebrate metagenome</name>
    <dbReference type="NCBI Taxonomy" id="1711999"/>
    <lineage>
        <taxon>unclassified sequences</taxon>
        <taxon>metagenomes</taxon>
        <taxon>organismal metagenomes</taxon>
    </lineage>
</organism>
<dbReference type="EMBL" id="NSIT01000006">
    <property type="protein sequence ID" value="PJE80766.1"/>
    <property type="molecule type" value="Genomic_DNA"/>
</dbReference>
<dbReference type="AlphaFoldDB" id="A0A2H9TBZ6"/>
<feature type="domain" description="Nucleotide modification associated" evidence="1">
    <location>
        <begin position="24"/>
        <end position="219"/>
    </location>
</feature>
<name>A0A2H9TBZ6_9ZZZZ</name>
<reference evidence="2" key="1">
    <citation type="journal article" date="2017" name="Appl. Environ. Microbiol.">
        <title>Molecular characterization of an Endozoicomonas-like organism causing infection in king scallop Pecten maximus L.</title>
        <authorList>
            <person name="Cano I."/>
            <person name="van Aerle R."/>
            <person name="Ross S."/>
            <person name="Verner-Jeffreys D.W."/>
            <person name="Paley R.K."/>
            <person name="Rimmer G."/>
            <person name="Ryder D."/>
            <person name="Hooper P."/>
            <person name="Stone D."/>
            <person name="Feist S.W."/>
        </authorList>
    </citation>
    <scope>NUCLEOTIDE SEQUENCE</scope>
</reference>